<evidence type="ECO:0000256" key="1">
    <source>
        <dbReference type="ARBA" id="ARBA00004496"/>
    </source>
</evidence>
<dbReference type="InterPro" id="IPR020449">
    <property type="entry name" value="Tscrpt_reg_AraC-type_HTH"/>
</dbReference>
<dbReference type="InterPro" id="IPR001789">
    <property type="entry name" value="Sig_transdc_resp-reg_receiver"/>
</dbReference>
<dbReference type="PROSITE" id="PS01124">
    <property type="entry name" value="HTH_ARAC_FAMILY_2"/>
    <property type="match status" value="1"/>
</dbReference>
<evidence type="ECO:0000256" key="2">
    <source>
        <dbReference type="ARBA" id="ARBA00018672"/>
    </source>
</evidence>
<evidence type="ECO:0000256" key="10">
    <source>
        <dbReference type="PROSITE-ProRule" id="PRU00169"/>
    </source>
</evidence>
<organism evidence="13 14">
    <name type="scientific">Vallitalea guaymasensis</name>
    <dbReference type="NCBI Taxonomy" id="1185412"/>
    <lineage>
        <taxon>Bacteria</taxon>
        <taxon>Bacillati</taxon>
        <taxon>Bacillota</taxon>
        <taxon>Clostridia</taxon>
        <taxon>Lachnospirales</taxon>
        <taxon>Vallitaleaceae</taxon>
        <taxon>Vallitalea</taxon>
    </lineage>
</organism>
<evidence type="ECO:0000256" key="5">
    <source>
        <dbReference type="ARBA" id="ARBA00023012"/>
    </source>
</evidence>
<dbReference type="PRINTS" id="PR00032">
    <property type="entry name" value="HTHARAC"/>
</dbReference>
<feature type="modified residue" description="4-aspartylphosphate" evidence="10">
    <location>
        <position position="55"/>
    </location>
</feature>
<evidence type="ECO:0000256" key="7">
    <source>
        <dbReference type="ARBA" id="ARBA00023125"/>
    </source>
</evidence>
<dbReference type="Pfam" id="PF00072">
    <property type="entry name" value="Response_reg"/>
    <property type="match status" value="1"/>
</dbReference>
<accession>A0A8J8MAR2</accession>
<reference evidence="13 14" key="1">
    <citation type="submission" date="2020-07" db="EMBL/GenBank/DDBJ databases">
        <title>Vallitalea guaymasensis genome.</title>
        <authorList>
            <person name="Postec A."/>
        </authorList>
    </citation>
    <scope>NUCLEOTIDE SEQUENCE [LARGE SCALE GENOMIC DNA]</scope>
    <source>
        <strain evidence="13 14">Ra1766G1</strain>
    </source>
</reference>
<dbReference type="RefSeq" id="WP_212693484.1">
    <property type="nucleotide sequence ID" value="NZ_CP058561.1"/>
</dbReference>
<dbReference type="AlphaFoldDB" id="A0A8J8MAR2"/>
<keyword evidence="8" id="KW-0804">Transcription</keyword>
<dbReference type="SUPFAM" id="SSF46689">
    <property type="entry name" value="Homeodomain-like"/>
    <property type="match status" value="2"/>
</dbReference>
<evidence type="ECO:0000259" key="11">
    <source>
        <dbReference type="PROSITE" id="PS01124"/>
    </source>
</evidence>
<keyword evidence="4 10" id="KW-0597">Phosphoprotein</keyword>
<dbReference type="SMART" id="SM00342">
    <property type="entry name" value="HTH_ARAC"/>
    <property type="match status" value="1"/>
</dbReference>
<sequence length="533" mass="62044">MYRIMLVDDEIWIRKSLTKMIKDTLLPLNVVCEAKNAKEALSLIDTYNPEIIITDMKMPESDGILLMDKIYSNYKYIKIIVVSGYSEYDYMKKAISINAVDYLLKPITIEDLSFTLKKVISLIEEEKQITTNKELIQSNNRINREMFFQNLVSSRIVNIKDIELESKRLDIPMTFNSYSLILCAFKNLYKAAKDNYYGNIELLIHDVEIMLQKYLNNNVSGYVFKTDDRTRICILFHSSDYTSIKDALNTFSSYINNNMDIKLIAGISLPFTQLTNLNTAYNQATEALYHNTVNLPVLYCLFNNIDKTKKDINICNEEIKILSRAIISKNISEIKNNFSKIINMVSRNNNITLRDLHKLHLNLIVSIKEALIKIQILSLDKITPYLNIENTYKIISFTQFQECNINICNKIVEAITNDKSTDITEMKENIETYINEHYNEDISLVDIAFQYHFEPTYFSKLFKSSMKVGFTEYLISKRIENACKYLISTNLKINDISIMVGYENPRYFSQIFRKFTGYTPSQYRVNGSNQQTS</sequence>
<dbReference type="GO" id="GO:0000160">
    <property type="term" value="P:phosphorelay signal transduction system"/>
    <property type="evidence" value="ECO:0007669"/>
    <property type="project" value="UniProtKB-KW"/>
</dbReference>
<feature type="domain" description="Response regulatory" evidence="12">
    <location>
        <begin position="3"/>
        <end position="120"/>
    </location>
</feature>
<dbReference type="Gene3D" id="1.10.10.60">
    <property type="entry name" value="Homeodomain-like"/>
    <property type="match status" value="2"/>
</dbReference>
<evidence type="ECO:0000256" key="6">
    <source>
        <dbReference type="ARBA" id="ARBA00023015"/>
    </source>
</evidence>
<evidence type="ECO:0000256" key="9">
    <source>
        <dbReference type="ARBA" id="ARBA00024867"/>
    </source>
</evidence>
<dbReference type="InterPro" id="IPR018060">
    <property type="entry name" value="HTH_AraC"/>
</dbReference>
<dbReference type="PROSITE" id="PS50110">
    <property type="entry name" value="RESPONSE_REGULATORY"/>
    <property type="match status" value="1"/>
</dbReference>
<keyword evidence="5" id="KW-0902">Two-component regulatory system</keyword>
<dbReference type="PROSITE" id="PS00041">
    <property type="entry name" value="HTH_ARAC_FAMILY_1"/>
    <property type="match status" value="1"/>
</dbReference>
<name>A0A8J8MAR2_9FIRM</name>
<dbReference type="GO" id="GO:0003700">
    <property type="term" value="F:DNA-binding transcription factor activity"/>
    <property type="evidence" value="ECO:0007669"/>
    <property type="project" value="InterPro"/>
</dbReference>
<dbReference type="GO" id="GO:0043565">
    <property type="term" value="F:sequence-specific DNA binding"/>
    <property type="evidence" value="ECO:0007669"/>
    <property type="project" value="InterPro"/>
</dbReference>
<dbReference type="PANTHER" id="PTHR42713:SF3">
    <property type="entry name" value="TRANSCRIPTIONAL REGULATORY PROTEIN HPTR"/>
    <property type="match status" value="1"/>
</dbReference>
<dbReference type="InterPro" id="IPR009057">
    <property type="entry name" value="Homeodomain-like_sf"/>
</dbReference>
<dbReference type="SMART" id="SM00448">
    <property type="entry name" value="REC"/>
    <property type="match status" value="1"/>
</dbReference>
<protein>
    <recommendedName>
        <fullName evidence="2">Stage 0 sporulation protein A homolog</fullName>
    </recommendedName>
</protein>
<evidence type="ECO:0000256" key="3">
    <source>
        <dbReference type="ARBA" id="ARBA00022490"/>
    </source>
</evidence>
<dbReference type="InterPro" id="IPR018062">
    <property type="entry name" value="HTH_AraC-typ_CS"/>
</dbReference>
<gene>
    <name evidence="13" type="ORF">HYG85_10930</name>
</gene>
<dbReference type="SUPFAM" id="SSF52172">
    <property type="entry name" value="CheY-like"/>
    <property type="match status" value="1"/>
</dbReference>
<evidence type="ECO:0000256" key="8">
    <source>
        <dbReference type="ARBA" id="ARBA00023163"/>
    </source>
</evidence>
<dbReference type="CDD" id="cd17536">
    <property type="entry name" value="REC_YesN-like"/>
    <property type="match status" value="1"/>
</dbReference>
<evidence type="ECO:0000256" key="4">
    <source>
        <dbReference type="ARBA" id="ARBA00022553"/>
    </source>
</evidence>
<evidence type="ECO:0000259" key="12">
    <source>
        <dbReference type="PROSITE" id="PS50110"/>
    </source>
</evidence>
<keyword evidence="7" id="KW-0238">DNA-binding</keyword>
<dbReference type="InterPro" id="IPR011006">
    <property type="entry name" value="CheY-like_superfamily"/>
</dbReference>
<dbReference type="GO" id="GO:0005737">
    <property type="term" value="C:cytoplasm"/>
    <property type="evidence" value="ECO:0007669"/>
    <property type="project" value="UniProtKB-SubCell"/>
</dbReference>
<dbReference type="EMBL" id="CP058561">
    <property type="protein sequence ID" value="QUH29404.1"/>
    <property type="molecule type" value="Genomic_DNA"/>
</dbReference>
<comment type="subcellular location">
    <subcellularLocation>
        <location evidence="1">Cytoplasm</location>
    </subcellularLocation>
</comment>
<proteinExistence type="predicted"/>
<dbReference type="InterPro" id="IPR051552">
    <property type="entry name" value="HptR"/>
</dbReference>
<feature type="domain" description="HTH araC/xylS-type" evidence="11">
    <location>
        <begin position="428"/>
        <end position="526"/>
    </location>
</feature>
<dbReference type="KEGG" id="vgu:HYG85_10930"/>
<comment type="function">
    <text evidence="9">May play the central regulatory role in sporulation. It may be an element of the effector pathway responsible for the activation of sporulation genes in response to nutritional stress. Spo0A may act in concert with spo0H (a sigma factor) to control the expression of some genes that are critical to the sporulation process.</text>
</comment>
<keyword evidence="3" id="KW-0963">Cytoplasm</keyword>
<evidence type="ECO:0000313" key="14">
    <source>
        <dbReference type="Proteomes" id="UP000677305"/>
    </source>
</evidence>
<dbReference type="Pfam" id="PF12833">
    <property type="entry name" value="HTH_18"/>
    <property type="match status" value="1"/>
</dbReference>
<evidence type="ECO:0000313" key="13">
    <source>
        <dbReference type="EMBL" id="QUH29404.1"/>
    </source>
</evidence>
<keyword evidence="6" id="KW-0805">Transcription regulation</keyword>
<dbReference type="PANTHER" id="PTHR42713">
    <property type="entry name" value="HISTIDINE KINASE-RELATED"/>
    <property type="match status" value="1"/>
</dbReference>
<dbReference type="Proteomes" id="UP000677305">
    <property type="component" value="Chromosome"/>
</dbReference>
<keyword evidence="14" id="KW-1185">Reference proteome</keyword>
<dbReference type="Gene3D" id="3.40.50.2300">
    <property type="match status" value="1"/>
</dbReference>